<reference evidence="6 7" key="1">
    <citation type="submission" date="2017-04" db="EMBL/GenBank/DDBJ databases">
        <title>Genome Sequence of the Model Brown-Rot Fungus Postia placenta SB12.</title>
        <authorList>
            <consortium name="DOE Joint Genome Institute"/>
            <person name="Gaskell J."/>
            <person name="Kersten P."/>
            <person name="Larrondo L.F."/>
            <person name="Canessa P."/>
            <person name="Martinez D."/>
            <person name="Hibbett D."/>
            <person name="Schmoll M."/>
            <person name="Kubicek C.P."/>
            <person name="Martinez A.T."/>
            <person name="Yadav J."/>
            <person name="Master E."/>
            <person name="Magnuson J.K."/>
            <person name="James T."/>
            <person name="Yaver D."/>
            <person name="Berka R."/>
            <person name="Labutti K."/>
            <person name="Lipzen A."/>
            <person name="Aerts A."/>
            <person name="Barry K."/>
            <person name="Henrissat B."/>
            <person name="Blanchette R."/>
            <person name="Grigoriev I."/>
            <person name="Cullen D."/>
        </authorList>
    </citation>
    <scope>NUCLEOTIDE SEQUENCE [LARGE SCALE GENOMIC DNA]</scope>
    <source>
        <strain evidence="6 7">MAD-698-R-SB12</strain>
    </source>
</reference>
<keyword evidence="7" id="KW-1185">Reference proteome</keyword>
<dbReference type="Pfam" id="PF04670">
    <property type="entry name" value="Gtr1_RagA"/>
    <property type="match status" value="1"/>
</dbReference>
<dbReference type="OrthoDB" id="26136at2759"/>
<organism evidence="6 7">
    <name type="scientific">Postia placenta MAD-698-R-SB12</name>
    <dbReference type="NCBI Taxonomy" id="670580"/>
    <lineage>
        <taxon>Eukaryota</taxon>
        <taxon>Fungi</taxon>
        <taxon>Dikarya</taxon>
        <taxon>Basidiomycota</taxon>
        <taxon>Agaricomycotina</taxon>
        <taxon>Agaricomycetes</taxon>
        <taxon>Polyporales</taxon>
        <taxon>Adustoporiaceae</taxon>
        <taxon>Rhodonia</taxon>
    </lineage>
</organism>
<dbReference type="RefSeq" id="XP_024334616.1">
    <property type="nucleotide sequence ID" value="XM_024477171.1"/>
</dbReference>
<proteinExistence type="inferred from homology"/>
<dbReference type="Proteomes" id="UP000194127">
    <property type="component" value="Unassembled WGS sequence"/>
</dbReference>
<dbReference type="GO" id="GO:1904263">
    <property type="term" value="P:positive regulation of TORC1 signaling"/>
    <property type="evidence" value="ECO:0007669"/>
    <property type="project" value="TreeGrafter"/>
</dbReference>
<dbReference type="GO" id="GO:0009267">
    <property type="term" value="P:cellular response to starvation"/>
    <property type="evidence" value="ECO:0007669"/>
    <property type="project" value="TreeGrafter"/>
</dbReference>
<dbReference type="GO" id="GO:0005634">
    <property type="term" value="C:nucleus"/>
    <property type="evidence" value="ECO:0007669"/>
    <property type="project" value="TreeGrafter"/>
</dbReference>
<evidence type="ECO:0000256" key="1">
    <source>
        <dbReference type="ARBA" id="ARBA00007756"/>
    </source>
</evidence>
<dbReference type="Gene3D" id="3.30.450.190">
    <property type="match status" value="1"/>
</dbReference>
<protein>
    <recommendedName>
        <fullName evidence="4">GTP-binding protein</fullName>
    </recommendedName>
</protein>
<evidence type="ECO:0000256" key="4">
    <source>
        <dbReference type="RuleBase" id="RU367014"/>
    </source>
</evidence>
<dbReference type="GO" id="GO:0005525">
    <property type="term" value="F:GTP binding"/>
    <property type="evidence" value="ECO:0007669"/>
    <property type="project" value="UniProtKB-UniRule"/>
</dbReference>
<feature type="region of interest" description="Disordered" evidence="5">
    <location>
        <begin position="1"/>
        <end position="21"/>
    </location>
</feature>
<comment type="similarity">
    <text evidence="1 4">Belongs to the GTR/RAG GTP-binding protein family.</text>
</comment>
<evidence type="ECO:0000256" key="5">
    <source>
        <dbReference type="SAM" id="MobiDB-lite"/>
    </source>
</evidence>
<dbReference type="PANTHER" id="PTHR11259">
    <property type="entry name" value="RAS-RELATED GTP BINDING RAG/GTR YEAST"/>
    <property type="match status" value="1"/>
</dbReference>
<evidence type="ECO:0000313" key="7">
    <source>
        <dbReference type="Proteomes" id="UP000194127"/>
    </source>
</evidence>
<dbReference type="SUPFAM" id="SSF52540">
    <property type="entry name" value="P-loop containing nucleoside triphosphate hydrolases"/>
    <property type="match status" value="1"/>
</dbReference>
<dbReference type="GO" id="GO:0003924">
    <property type="term" value="F:GTPase activity"/>
    <property type="evidence" value="ECO:0007669"/>
    <property type="project" value="UniProtKB-UniRule"/>
</dbReference>
<sequence length="365" mass="41032">MPTMMPKYDSQPSTNGRRTSSGDLARTKILLLGQRRTGKTSILDVLFNDCGPKDTLYIERTTRVTKHTYDTVIPLEIWDCPGDITLEALEALDTPLSHFATIIFVMDIQDLYQPPITKLVSFVIAAYDQSPQTNLEVFVHKADALSEEYRIDNYRFLQQHILDELIDISSEYEQIQMNFALTSIHDHSLHDAFSRTLHKSIESLPYLEDLLNIFCYNSQSSKAFLFDLKSRLYVATDASPVDPPTHNLCSDYLLMLNSFGPLYSSHPASAPRSPFLSSTRPSALAPTINTADNTRQAPITKTLFYPSAGMTLTYQLITRKLALLAIIPSAVFEARRGLVEYNVVFFREGVQEICEVEDEARGGGG</sequence>
<name>A0A1X6MNQ5_9APHY</name>
<gene>
    <name evidence="6" type="ORF">POSPLADRAFT_1036822</name>
</gene>
<dbReference type="PANTHER" id="PTHR11259:SF2">
    <property type="entry name" value="GH16429P"/>
    <property type="match status" value="1"/>
</dbReference>
<dbReference type="GO" id="GO:1990131">
    <property type="term" value="C:Gtr1-Gtr2 GTPase complex"/>
    <property type="evidence" value="ECO:0007669"/>
    <property type="project" value="UniProtKB-UniRule"/>
</dbReference>
<dbReference type="GeneID" id="36322121"/>
<comment type="function">
    <text evidence="4">GTPase involved in activation of the TORC1 signaling pathway, which promotes growth and represses autophagy in nutrient-rich conditions.</text>
</comment>
<keyword evidence="3 4" id="KW-0342">GTP-binding</keyword>
<feature type="compositionally biased region" description="Polar residues" evidence="5">
    <location>
        <begin position="10"/>
        <end position="21"/>
    </location>
</feature>
<dbReference type="GO" id="GO:0000329">
    <property type="term" value="C:fungal-type vacuole membrane"/>
    <property type="evidence" value="ECO:0007669"/>
    <property type="project" value="TreeGrafter"/>
</dbReference>
<evidence type="ECO:0000256" key="2">
    <source>
        <dbReference type="ARBA" id="ARBA00022741"/>
    </source>
</evidence>
<evidence type="ECO:0000313" key="6">
    <source>
        <dbReference type="EMBL" id="OSX57822.1"/>
    </source>
</evidence>
<dbReference type="InterPro" id="IPR027417">
    <property type="entry name" value="P-loop_NTPase"/>
</dbReference>
<evidence type="ECO:0000256" key="3">
    <source>
        <dbReference type="ARBA" id="ARBA00023134"/>
    </source>
</evidence>
<dbReference type="STRING" id="670580.A0A1X6MNQ5"/>
<dbReference type="AlphaFoldDB" id="A0A1X6MNQ5"/>
<dbReference type="EMBL" id="KZ110607">
    <property type="protein sequence ID" value="OSX57822.1"/>
    <property type="molecule type" value="Genomic_DNA"/>
</dbReference>
<dbReference type="InterPro" id="IPR006762">
    <property type="entry name" value="Gtr1_RagA"/>
</dbReference>
<comment type="subunit">
    <text evidence="4">Component of the GSE complex.</text>
</comment>
<accession>A0A1X6MNQ5</accession>
<keyword evidence="2 4" id="KW-0547">Nucleotide-binding</keyword>
<dbReference type="Gene3D" id="3.40.50.300">
    <property type="entry name" value="P-loop containing nucleotide triphosphate hydrolases"/>
    <property type="match status" value="1"/>
</dbReference>
<dbReference type="GO" id="GO:0010507">
    <property type="term" value="P:negative regulation of autophagy"/>
    <property type="evidence" value="ECO:0007669"/>
    <property type="project" value="TreeGrafter"/>
</dbReference>